<feature type="region of interest" description="Disordered" evidence="4">
    <location>
        <begin position="802"/>
        <end position="834"/>
    </location>
</feature>
<feature type="region of interest" description="Disordered" evidence="4">
    <location>
        <begin position="853"/>
        <end position="903"/>
    </location>
</feature>
<evidence type="ECO:0000259" key="5">
    <source>
        <dbReference type="PROSITE" id="PS50105"/>
    </source>
</evidence>
<dbReference type="InterPro" id="IPR013761">
    <property type="entry name" value="SAM/pointed_sf"/>
</dbReference>
<keyword evidence="8" id="KW-1185">Reference proteome</keyword>
<dbReference type="InterPro" id="IPR010919">
    <property type="entry name" value="SAND-like_dom_sf"/>
</dbReference>
<evidence type="ECO:0000256" key="1">
    <source>
        <dbReference type="ARBA" id="ARBA00023015"/>
    </source>
</evidence>
<feature type="domain" description="SAM" evidence="5">
    <location>
        <begin position="1220"/>
        <end position="1266"/>
    </location>
</feature>
<keyword evidence="3" id="KW-0539">Nucleus</keyword>
<dbReference type="EMBL" id="JAAWVO010015362">
    <property type="protein sequence ID" value="MBN3314423.1"/>
    <property type="molecule type" value="Genomic_DNA"/>
</dbReference>
<gene>
    <name evidence="7" type="primary">Samd11</name>
    <name evidence="7" type="ORF">GTO95_0008509</name>
</gene>
<feature type="non-terminal residue" evidence="7">
    <location>
        <position position="1309"/>
    </location>
</feature>
<dbReference type="Pfam" id="PF00536">
    <property type="entry name" value="SAM_1"/>
    <property type="match status" value="1"/>
</dbReference>
<feature type="domain" description="SAND" evidence="6">
    <location>
        <begin position="78"/>
        <end position="164"/>
    </location>
</feature>
<feature type="region of interest" description="Disordered" evidence="4">
    <location>
        <begin position="732"/>
        <end position="789"/>
    </location>
</feature>
<feature type="region of interest" description="Disordered" evidence="4">
    <location>
        <begin position="1045"/>
        <end position="1148"/>
    </location>
</feature>
<dbReference type="SMART" id="SM00454">
    <property type="entry name" value="SAM"/>
    <property type="match status" value="1"/>
</dbReference>
<feature type="region of interest" description="Disordered" evidence="4">
    <location>
        <begin position="210"/>
        <end position="230"/>
    </location>
</feature>
<dbReference type="SMART" id="SM00258">
    <property type="entry name" value="SAND"/>
    <property type="match status" value="1"/>
</dbReference>
<dbReference type="GO" id="GO:0003677">
    <property type="term" value="F:DNA binding"/>
    <property type="evidence" value="ECO:0007669"/>
    <property type="project" value="UniProtKB-KW"/>
</dbReference>
<dbReference type="CDD" id="cd09579">
    <property type="entry name" value="SAM_Samd7_11"/>
    <property type="match status" value="1"/>
</dbReference>
<feature type="compositionally biased region" description="Basic and acidic residues" evidence="4">
    <location>
        <begin position="1282"/>
        <end position="1291"/>
    </location>
</feature>
<proteinExistence type="predicted"/>
<dbReference type="SUPFAM" id="SSF63763">
    <property type="entry name" value="SAND domain-like"/>
    <property type="match status" value="1"/>
</dbReference>
<feature type="compositionally biased region" description="Basic and acidic residues" evidence="4">
    <location>
        <begin position="1084"/>
        <end position="1098"/>
    </location>
</feature>
<keyword evidence="2" id="KW-0804">Transcription</keyword>
<evidence type="ECO:0000313" key="7">
    <source>
        <dbReference type="EMBL" id="MBN3314423.1"/>
    </source>
</evidence>
<comment type="caution">
    <text evidence="7">The sequence shown here is derived from an EMBL/GenBank/DDBJ whole genome shotgun (WGS) entry which is preliminary data.</text>
</comment>
<dbReference type="Gene3D" id="3.10.390.10">
    <property type="entry name" value="SAND domain-like"/>
    <property type="match status" value="1"/>
</dbReference>
<feature type="compositionally biased region" description="Acidic residues" evidence="4">
    <location>
        <begin position="1101"/>
        <end position="1113"/>
    </location>
</feature>
<dbReference type="SUPFAM" id="SSF47769">
    <property type="entry name" value="SAM/Pointed domain"/>
    <property type="match status" value="1"/>
</dbReference>
<dbReference type="PANTHER" id="PTHR10417:SF15">
    <property type="entry name" value="STERILE ALPHA MOTIF DOMAIN-CONTAINING 11"/>
    <property type="match status" value="1"/>
</dbReference>
<dbReference type="PROSITE" id="PS50105">
    <property type="entry name" value="SAM_DOMAIN"/>
    <property type="match status" value="1"/>
</dbReference>
<feature type="region of interest" description="Disordered" evidence="4">
    <location>
        <begin position="331"/>
        <end position="398"/>
    </location>
</feature>
<sequence>MPAIKKERLEGEEMALAAFNQPEYLAPLNGAAMPVVTPHPPPYDQIFAHHRAYLMHEAALQNPPFHGHPEDLVLERFSSIPDFQPFFDNGEPCIEVECGENKALLYISKLCQGSKGPSIKYRGEWLTPNEFQFVSGRETAKDWKRSIRHKGKSLKTLMSKGILQVHPPICDCPGCRISSPVNRGRLAEKRTIPLPPTRIPKKELASLFSSDDSEECEQAHGERADIKQEDDLHVSIMKKRNKQIPQHSTQDQGVFRNEQIRRASPPSPSEMSKFTTSHQQVRQSTREIWENQAWPWQIKRCLTLRLSLLLCSRDSDLSTIISNLHHTRQLVMPESQPSGEIKRNGIDIGSGPADDILGKKRAYSPNSNSECPSETKKSRSVSPKENSQTPALEPLVGPMTPEEHYRRMMSALNEHGSFEEQQQRLYQLANSMGVPSHGELLLLVSCLCLLSAPLCAVWSSPTPELSGTHLCICSLLLPQSLNVSWDTLHLYTDNTGNRCAQAVHFRGAAAAQLCSRCWGSMRRGGPPVTLAINTCPLQILCVRRCGSSVCEACGEGTRGGAAVLSPPRPRAEPVRHCPSCVPAGGTWSPALWQQRPSQGFNSPAPESAAGGRDNSVSPVPPQRDFQGQGAPPARLVSLPPVCASLRRLVLPHPRALRHTPVHLLPAVATVCVRRCGSSVCEACGEGTRGGAAVLSPPRPRAEPVRHCPSCVPAGGTWSPALWQQRVRKACGASPAGRAHERGGGQQPGPQSHSAPALRIDGSRRSCRPGQRREGSVSFPSPDSISSRYFNTIGRRAFGIKTTFTKERPPAGPVQQQSKKEMEEGRPRKKTRPHHLLRARQEAVAVVRNPGAMEAHLPSAGSSSSQRRKQGLPQHRDAHFSESTHYRDLSHPPPLLSPQNAPHIALGPHLRPPFLGVPSALCQAPGYGFLQPAQAEMFARQQEMLRKQNLASKSVCPLAWCCAASHRRRCARVAGRLEMSAELLRQKELENLHRQRLMADPLALHPGLPPDHPALRSLHDIPEGHPLREELTRRNAMLVLRHSSTPLLSLGHQGPPGSTPPKEAGARKSSRKGGHHRSDPQGPPEAKDPLGDGRARDGSADGQDEEMKDSESDAESAPCGSVGPESPSHHPFAPGINKSEAKYLPPGAAPPLPPQPLPFGFPYTAGPYFHADPPFFNCLKKDTIGKSKRELFPIQQSGWSAMGGLFLDGEEAGAVEDISKWTVDDVCSFVSSLSGCSEYTQVFREQAIDGETLPLLTEEHLLNNMGLKLGPALKIRSQVPLADPRDPPELDSHALSGLDSTADLSSRQLL</sequence>
<evidence type="ECO:0000313" key="8">
    <source>
        <dbReference type="Proteomes" id="UP000736164"/>
    </source>
</evidence>
<dbReference type="Pfam" id="PF01342">
    <property type="entry name" value="SAND"/>
    <property type="match status" value="1"/>
</dbReference>
<reference evidence="7" key="1">
    <citation type="journal article" date="2021" name="Cell">
        <title>Tracing the genetic footprints of vertebrate landing in non-teleost ray-finned fishes.</title>
        <authorList>
            <person name="Bi X."/>
            <person name="Wang K."/>
            <person name="Yang L."/>
            <person name="Pan H."/>
            <person name="Jiang H."/>
            <person name="Wei Q."/>
            <person name="Fang M."/>
            <person name="Yu H."/>
            <person name="Zhu C."/>
            <person name="Cai Y."/>
            <person name="He Y."/>
            <person name="Gan X."/>
            <person name="Zeng H."/>
            <person name="Yu D."/>
            <person name="Zhu Y."/>
            <person name="Jiang H."/>
            <person name="Qiu Q."/>
            <person name="Yang H."/>
            <person name="Zhang Y.E."/>
            <person name="Wang W."/>
            <person name="Zhu M."/>
            <person name="He S."/>
            <person name="Zhang G."/>
        </authorList>
    </citation>
    <scope>NUCLEOTIDE SEQUENCE</scope>
    <source>
        <strain evidence="7">Allg_001</strain>
    </source>
</reference>
<evidence type="ECO:0000256" key="4">
    <source>
        <dbReference type="SAM" id="MobiDB-lite"/>
    </source>
</evidence>
<evidence type="ECO:0000256" key="2">
    <source>
        <dbReference type="ARBA" id="ARBA00023163"/>
    </source>
</evidence>
<feature type="compositionally biased region" description="Polar residues" evidence="4">
    <location>
        <begin position="1297"/>
        <end position="1309"/>
    </location>
</feature>
<feature type="non-terminal residue" evidence="7">
    <location>
        <position position="1"/>
    </location>
</feature>
<dbReference type="InterPro" id="IPR001660">
    <property type="entry name" value="SAM"/>
</dbReference>
<name>A0A8J7T8B6_ATRSP</name>
<feature type="compositionally biased region" description="Basic and acidic residues" evidence="4">
    <location>
        <begin position="217"/>
        <end position="230"/>
    </location>
</feature>
<dbReference type="InterPro" id="IPR000770">
    <property type="entry name" value="SAND_dom"/>
</dbReference>
<dbReference type="GO" id="GO:0046872">
    <property type="term" value="F:metal ion binding"/>
    <property type="evidence" value="ECO:0007669"/>
    <property type="project" value="UniProtKB-KW"/>
</dbReference>
<evidence type="ECO:0000259" key="6">
    <source>
        <dbReference type="PROSITE" id="PS50864"/>
    </source>
</evidence>
<dbReference type="PANTHER" id="PTHR10417">
    <property type="entry name" value="GLUCOCORTICOID MODULATORY ELEMENT-BINDING PROTEIN"/>
    <property type="match status" value="1"/>
</dbReference>
<feature type="region of interest" description="Disordered" evidence="4">
    <location>
        <begin position="591"/>
        <end position="632"/>
    </location>
</feature>
<dbReference type="Gene3D" id="1.10.150.50">
    <property type="entry name" value="Transcription Factor, Ets-1"/>
    <property type="match status" value="1"/>
</dbReference>
<feature type="region of interest" description="Disordered" evidence="4">
    <location>
        <begin position="1279"/>
        <end position="1309"/>
    </location>
</feature>
<protein>
    <submittedName>
        <fullName evidence="7">SAM11 protein</fullName>
    </submittedName>
</protein>
<dbReference type="Proteomes" id="UP000736164">
    <property type="component" value="Unassembled WGS sequence"/>
</dbReference>
<feature type="compositionally biased region" description="Basic and acidic residues" evidence="4">
    <location>
        <begin position="873"/>
        <end position="889"/>
    </location>
</feature>
<accession>A0A8J7T8B6</accession>
<feature type="compositionally biased region" description="Low complexity" evidence="4">
    <location>
        <begin position="775"/>
        <end position="786"/>
    </location>
</feature>
<evidence type="ECO:0000256" key="3">
    <source>
        <dbReference type="ARBA" id="ARBA00023242"/>
    </source>
</evidence>
<keyword evidence="1" id="KW-0805">Transcription regulation</keyword>
<organism evidence="7 8">
    <name type="scientific">Atractosteus spatula</name>
    <name type="common">Alligator gar</name>
    <name type="synonym">Lepisosteus spatula</name>
    <dbReference type="NCBI Taxonomy" id="7917"/>
    <lineage>
        <taxon>Eukaryota</taxon>
        <taxon>Metazoa</taxon>
        <taxon>Chordata</taxon>
        <taxon>Craniata</taxon>
        <taxon>Vertebrata</taxon>
        <taxon>Euteleostomi</taxon>
        <taxon>Actinopterygii</taxon>
        <taxon>Neopterygii</taxon>
        <taxon>Holostei</taxon>
        <taxon>Semionotiformes</taxon>
        <taxon>Lepisosteidae</taxon>
        <taxon>Atractosteus</taxon>
    </lineage>
</organism>
<dbReference type="PROSITE" id="PS50864">
    <property type="entry name" value="SAND"/>
    <property type="match status" value="1"/>
</dbReference>
<feature type="compositionally biased region" description="Polar residues" evidence="4">
    <location>
        <begin position="380"/>
        <end position="390"/>
    </location>
</feature>